<dbReference type="Gene3D" id="3.40.50.410">
    <property type="entry name" value="von Willebrand factor, type A domain"/>
    <property type="match status" value="1"/>
</dbReference>
<protein>
    <submittedName>
        <fullName evidence="14">Ku domain-containing protein</fullName>
    </submittedName>
</protein>
<dbReference type="Gene3D" id="1.10.1600.10">
    <property type="match status" value="1"/>
</dbReference>
<sequence>MSKRPATSTTTTRGRGRGRGGGRGASMSATKKPKKTPERECLLLLIDSSSNSLLTESNEKSSFENSINITDWILSRKIFAESDSFVGVAHFPTSDGDYVYENVKFYSDMFIKPVIDQLKWLYDIQQSRQNGDIFAALKGSLEFIKQARSESYVDKITIALLSNLSGEVENISKHELKELCDELNENNINLLFIGDTATGKSDTPTSTLEALGYIKEHCETQSQLFENALNKVSFFAQKPKAPRAQPFSLELSKELKIDLQLLVKISDEKIKIKFQQVTDDHEMVSRIREYEEVKDDEVKTEVDEDALEGTADGESKVDEHKNQTFTRGELIKGYHYGSSIIPFSEGDKQMAAIEKPGKCLQLIQFTKKFNILPHFLLSECRYFLPGKSDTAATALSALVQAMMNLEVVAIARYAYNIISNPKTCVLIPKISKTGCPILQHFILPFNEDIRGFEFPEMESLGEEPNDFQLDAIEAYIDEFMLVDKVKDESGKIQKIEQCRIKDIRNPGNQSILMSVKRKALGMPAELSEDETKALFEMMSAPAEKLKKSKKVMEILAKSFELKDAEPKKVELKKVESAEINGKSWNENNGSRKVEKEEDMDIE</sequence>
<dbReference type="InterPro" id="IPR006164">
    <property type="entry name" value="DNA_bd_Ku70/Ku80"/>
</dbReference>
<dbReference type="GO" id="GO:0004386">
    <property type="term" value="F:helicase activity"/>
    <property type="evidence" value="ECO:0007669"/>
    <property type="project" value="UniProtKB-KW"/>
</dbReference>
<dbReference type="SUPFAM" id="SSF100939">
    <property type="entry name" value="SPOC domain-like"/>
    <property type="match status" value="1"/>
</dbReference>
<reference evidence="14" key="1">
    <citation type="submission" date="2022-11" db="UniProtKB">
        <authorList>
            <consortium name="WormBaseParasite"/>
        </authorList>
    </citation>
    <scope>IDENTIFICATION</scope>
</reference>
<keyword evidence="3" id="KW-0227">DNA damage</keyword>
<dbReference type="GO" id="GO:0005524">
    <property type="term" value="F:ATP binding"/>
    <property type="evidence" value="ECO:0007669"/>
    <property type="project" value="UniProtKB-KW"/>
</dbReference>
<dbReference type="Gene3D" id="2.40.290.10">
    <property type="match status" value="1"/>
</dbReference>
<dbReference type="SMART" id="SM00559">
    <property type="entry name" value="Ku78"/>
    <property type="match status" value="1"/>
</dbReference>
<evidence type="ECO:0000313" key="14">
    <source>
        <dbReference type="WBParaSite" id="PSU_v2.g3148.t1"/>
    </source>
</evidence>
<evidence type="ECO:0000256" key="4">
    <source>
        <dbReference type="ARBA" id="ARBA00022801"/>
    </source>
</evidence>
<keyword evidence="8" id="KW-0233">DNA recombination</keyword>
<keyword evidence="7" id="KW-0238">DNA-binding</keyword>
<dbReference type="InterPro" id="IPR016194">
    <property type="entry name" value="SPOC-like_C_dom_sf"/>
</dbReference>
<evidence type="ECO:0000313" key="13">
    <source>
        <dbReference type="Proteomes" id="UP000887577"/>
    </source>
</evidence>
<dbReference type="WBParaSite" id="PSU_v2.g3148.t1">
    <property type="protein sequence ID" value="PSU_v2.g3148.t1"/>
    <property type="gene ID" value="PSU_v2.g3148"/>
</dbReference>
<keyword evidence="5" id="KW-0347">Helicase</keyword>
<dbReference type="GO" id="GO:0006303">
    <property type="term" value="P:double-strand break repair via nonhomologous end joining"/>
    <property type="evidence" value="ECO:0007669"/>
    <property type="project" value="InterPro"/>
</dbReference>
<keyword evidence="6" id="KW-0067">ATP-binding</keyword>
<evidence type="ECO:0000256" key="9">
    <source>
        <dbReference type="ARBA" id="ARBA00023204"/>
    </source>
</evidence>
<keyword evidence="9" id="KW-0234">DNA repair</keyword>
<dbReference type="GO" id="GO:0003690">
    <property type="term" value="F:double-stranded DNA binding"/>
    <property type="evidence" value="ECO:0007669"/>
    <property type="project" value="TreeGrafter"/>
</dbReference>
<proteinExistence type="predicted"/>
<dbReference type="GO" id="GO:0043564">
    <property type="term" value="C:Ku70:Ku80 complex"/>
    <property type="evidence" value="ECO:0007669"/>
    <property type="project" value="TreeGrafter"/>
</dbReference>
<keyword evidence="13" id="KW-1185">Reference proteome</keyword>
<evidence type="ECO:0000256" key="3">
    <source>
        <dbReference type="ARBA" id="ARBA00022763"/>
    </source>
</evidence>
<evidence type="ECO:0000256" key="1">
    <source>
        <dbReference type="ARBA" id="ARBA00004123"/>
    </source>
</evidence>
<evidence type="ECO:0000256" key="5">
    <source>
        <dbReference type="ARBA" id="ARBA00022806"/>
    </source>
</evidence>
<comment type="subcellular location">
    <subcellularLocation>
        <location evidence="1">Nucleus</location>
    </subcellularLocation>
</comment>
<organism evidence="13 14">
    <name type="scientific">Panagrolaimus superbus</name>
    <dbReference type="NCBI Taxonomy" id="310955"/>
    <lineage>
        <taxon>Eukaryota</taxon>
        <taxon>Metazoa</taxon>
        <taxon>Ecdysozoa</taxon>
        <taxon>Nematoda</taxon>
        <taxon>Chromadorea</taxon>
        <taxon>Rhabditida</taxon>
        <taxon>Tylenchina</taxon>
        <taxon>Panagrolaimomorpha</taxon>
        <taxon>Panagrolaimoidea</taxon>
        <taxon>Panagrolaimidae</taxon>
        <taxon>Panagrolaimus</taxon>
    </lineage>
</organism>
<dbReference type="GO" id="GO:0006310">
    <property type="term" value="P:DNA recombination"/>
    <property type="evidence" value="ECO:0007669"/>
    <property type="project" value="UniProtKB-KW"/>
</dbReference>
<dbReference type="InterPro" id="IPR036465">
    <property type="entry name" value="vWFA_dom_sf"/>
</dbReference>
<feature type="domain" description="Ku" evidence="12">
    <location>
        <begin position="322"/>
        <end position="460"/>
    </location>
</feature>
<keyword evidence="10" id="KW-0539">Nucleus</keyword>
<evidence type="ECO:0000256" key="7">
    <source>
        <dbReference type="ARBA" id="ARBA00023125"/>
    </source>
</evidence>
<dbReference type="GO" id="GO:0042162">
    <property type="term" value="F:telomeric DNA binding"/>
    <property type="evidence" value="ECO:0007669"/>
    <property type="project" value="TreeGrafter"/>
</dbReference>
<evidence type="ECO:0000256" key="11">
    <source>
        <dbReference type="SAM" id="MobiDB-lite"/>
    </source>
</evidence>
<dbReference type="SUPFAM" id="SSF53300">
    <property type="entry name" value="vWA-like"/>
    <property type="match status" value="1"/>
</dbReference>
<accession>A0A914YU12</accession>
<evidence type="ECO:0000256" key="2">
    <source>
        <dbReference type="ARBA" id="ARBA00022741"/>
    </source>
</evidence>
<evidence type="ECO:0000256" key="8">
    <source>
        <dbReference type="ARBA" id="ARBA00023172"/>
    </source>
</evidence>
<evidence type="ECO:0000256" key="6">
    <source>
        <dbReference type="ARBA" id="ARBA00022840"/>
    </source>
</evidence>
<evidence type="ECO:0000256" key="10">
    <source>
        <dbReference type="ARBA" id="ARBA00023242"/>
    </source>
</evidence>
<dbReference type="AlphaFoldDB" id="A0A914YU12"/>
<keyword evidence="2" id="KW-0547">Nucleotide-binding</keyword>
<evidence type="ECO:0000259" key="12">
    <source>
        <dbReference type="SMART" id="SM00559"/>
    </source>
</evidence>
<dbReference type="GO" id="GO:0016787">
    <property type="term" value="F:hydrolase activity"/>
    <property type="evidence" value="ECO:0007669"/>
    <property type="project" value="UniProtKB-KW"/>
</dbReference>
<feature type="region of interest" description="Disordered" evidence="11">
    <location>
        <begin position="1"/>
        <end position="38"/>
    </location>
</feature>
<keyword evidence="4" id="KW-0378">Hydrolase</keyword>
<name>A0A914YU12_9BILA</name>
<dbReference type="Pfam" id="PF02735">
    <property type="entry name" value="Ku"/>
    <property type="match status" value="1"/>
</dbReference>
<dbReference type="Proteomes" id="UP000887577">
    <property type="component" value="Unplaced"/>
</dbReference>
<feature type="region of interest" description="Disordered" evidence="11">
    <location>
        <begin position="575"/>
        <end position="602"/>
    </location>
</feature>
<dbReference type="PANTHER" id="PTHR12604:SF4">
    <property type="entry name" value="X-RAY REPAIR CROSS-COMPLEMENTING PROTEIN 5"/>
    <property type="match status" value="1"/>
</dbReference>
<dbReference type="PANTHER" id="PTHR12604">
    <property type="entry name" value="KU AUTOANTIGEN DNA HELICASE"/>
    <property type="match status" value="1"/>
</dbReference>
<dbReference type="GO" id="GO:0000723">
    <property type="term" value="P:telomere maintenance"/>
    <property type="evidence" value="ECO:0007669"/>
    <property type="project" value="TreeGrafter"/>
</dbReference>